<sequence>MSLPWHLYLMAALYIFAGLNHFRVPKMYTKIIPPLFPSPKTLNVIAGVAEVVLGILLCIPKTSGYAALGIMALLIAVFPANVYMYINDNASLGLSKQIRFIRLPLQVALLYWAYCYI</sequence>
<dbReference type="PANTHER" id="PTHR36974:SF1">
    <property type="entry name" value="DOXX FAMILY MEMBRANE PROTEIN"/>
    <property type="match status" value="1"/>
</dbReference>
<dbReference type="PANTHER" id="PTHR36974">
    <property type="entry name" value="MEMBRANE PROTEIN-RELATED"/>
    <property type="match status" value="1"/>
</dbReference>
<dbReference type="AlphaFoldDB" id="A0A0A2LVD4"/>
<organism evidence="2 3">
    <name type="scientific">Flavobacterium beibuense F44-8</name>
    <dbReference type="NCBI Taxonomy" id="1406840"/>
    <lineage>
        <taxon>Bacteria</taxon>
        <taxon>Pseudomonadati</taxon>
        <taxon>Bacteroidota</taxon>
        <taxon>Flavobacteriia</taxon>
        <taxon>Flavobacteriales</taxon>
        <taxon>Flavobacteriaceae</taxon>
        <taxon>Flavobacterium</taxon>
    </lineage>
</organism>
<reference evidence="2 3" key="1">
    <citation type="submission" date="2013-09" db="EMBL/GenBank/DDBJ databases">
        <authorList>
            <person name="Zeng Z."/>
            <person name="Chen C."/>
        </authorList>
    </citation>
    <scope>NUCLEOTIDE SEQUENCE [LARGE SCALE GENOMIC DNA]</scope>
    <source>
        <strain evidence="2 3">F44-8</strain>
    </source>
</reference>
<name>A0A0A2LVD4_9FLAO</name>
<feature type="transmembrane region" description="Helical" evidence="1">
    <location>
        <begin position="42"/>
        <end position="59"/>
    </location>
</feature>
<feature type="transmembrane region" description="Helical" evidence="1">
    <location>
        <begin position="65"/>
        <end position="86"/>
    </location>
</feature>
<evidence type="ECO:0000313" key="3">
    <source>
        <dbReference type="Proteomes" id="UP000030129"/>
    </source>
</evidence>
<dbReference type="STRING" id="1406840.Q763_00855"/>
<dbReference type="RefSeq" id="WP_035130019.1">
    <property type="nucleotide sequence ID" value="NZ_JRLV01000001.1"/>
</dbReference>
<dbReference type="EMBL" id="JRLV01000001">
    <property type="protein sequence ID" value="KGO84327.1"/>
    <property type="molecule type" value="Genomic_DNA"/>
</dbReference>
<comment type="caution">
    <text evidence="2">The sequence shown here is derived from an EMBL/GenBank/DDBJ whole genome shotgun (WGS) entry which is preliminary data.</text>
</comment>
<evidence type="ECO:0000256" key="1">
    <source>
        <dbReference type="SAM" id="Phobius"/>
    </source>
</evidence>
<dbReference type="Proteomes" id="UP000030129">
    <property type="component" value="Unassembled WGS sequence"/>
</dbReference>
<accession>A0A0A2LVD4</accession>
<dbReference type="eggNOG" id="COG4270">
    <property type="taxonomic scope" value="Bacteria"/>
</dbReference>
<gene>
    <name evidence="2" type="ORF">Q763_00855</name>
</gene>
<keyword evidence="1" id="KW-0812">Transmembrane</keyword>
<proteinExistence type="predicted"/>
<keyword evidence="1" id="KW-0472">Membrane</keyword>
<keyword evidence="3" id="KW-1185">Reference proteome</keyword>
<feature type="transmembrane region" description="Helical" evidence="1">
    <location>
        <begin position="6"/>
        <end position="22"/>
    </location>
</feature>
<evidence type="ECO:0000313" key="2">
    <source>
        <dbReference type="EMBL" id="KGO84327.1"/>
    </source>
</evidence>
<keyword evidence="1" id="KW-1133">Transmembrane helix</keyword>
<protein>
    <submittedName>
        <fullName evidence="2">DoxX family protein</fullName>
    </submittedName>
</protein>